<gene>
    <name evidence="1" type="ORF">C7373_101236</name>
</gene>
<name>A0A2U1CFN6_9FIRM</name>
<accession>A0A2U1CFN6</accession>
<organism evidence="1 2">
    <name type="scientific">Intestinimonas butyriciproducens</name>
    <dbReference type="NCBI Taxonomy" id="1297617"/>
    <lineage>
        <taxon>Bacteria</taxon>
        <taxon>Bacillati</taxon>
        <taxon>Bacillota</taxon>
        <taxon>Clostridia</taxon>
        <taxon>Eubacteriales</taxon>
        <taxon>Intestinimonas</taxon>
    </lineage>
</organism>
<dbReference type="AlphaFoldDB" id="A0A2U1CFN6"/>
<reference evidence="1 2" key="1">
    <citation type="submission" date="2018-04" db="EMBL/GenBank/DDBJ databases">
        <title>Genomic Encyclopedia of Type Strains, Phase IV (KMG-IV): sequencing the most valuable type-strain genomes for metagenomic binning, comparative biology and taxonomic classification.</title>
        <authorList>
            <person name="Goeker M."/>
        </authorList>
    </citation>
    <scope>NUCLEOTIDE SEQUENCE [LARGE SCALE GENOMIC DNA]</scope>
    <source>
        <strain evidence="1 2">DSM 26588</strain>
    </source>
</reference>
<dbReference type="EMBL" id="QEKK01000001">
    <property type="protein sequence ID" value="PVY59722.1"/>
    <property type="molecule type" value="Genomic_DNA"/>
</dbReference>
<protein>
    <recommendedName>
        <fullName evidence="3">Response regulatory domain-containing protein</fullName>
    </recommendedName>
</protein>
<sequence>MGRLKTVLLIMRRASLAQGLMAKVRDAPGIQLCYEPDYANADVAIRSHLASGALLEVSEDGDHGIDFCLALCAWLREVTPHCRLMLMCPEGQPEAVSRAIEAKRRGEIDDFVFYDVSLDYLAASLQSL</sequence>
<proteinExistence type="predicted"/>
<dbReference type="Proteomes" id="UP000245778">
    <property type="component" value="Unassembled WGS sequence"/>
</dbReference>
<evidence type="ECO:0008006" key="3">
    <source>
        <dbReference type="Google" id="ProtNLM"/>
    </source>
</evidence>
<evidence type="ECO:0000313" key="2">
    <source>
        <dbReference type="Proteomes" id="UP000245778"/>
    </source>
</evidence>
<comment type="caution">
    <text evidence="1">The sequence shown here is derived from an EMBL/GenBank/DDBJ whole genome shotgun (WGS) entry which is preliminary data.</text>
</comment>
<evidence type="ECO:0000313" key="1">
    <source>
        <dbReference type="EMBL" id="PVY59722.1"/>
    </source>
</evidence>